<dbReference type="InterPro" id="IPR012338">
    <property type="entry name" value="Beta-lactam/transpept-like"/>
</dbReference>
<dbReference type="Gene3D" id="2.40.128.600">
    <property type="match status" value="1"/>
</dbReference>
<reference evidence="4 5" key="1">
    <citation type="submission" date="2020-07" db="EMBL/GenBank/DDBJ databases">
        <title>Taxonomic revisions and descriptions of new bacterial species based on genomic comparisons in the high-G+C-content subgroup of the family Alcaligenaceae.</title>
        <authorList>
            <person name="Szabo A."/>
            <person name="Felfoldi T."/>
        </authorList>
    </citation>
    <scope>NUCLEOTIDE SEQUENCE [LARGE SCALE GENOMIC DNA]</scope>
    <source>
        <strain evidence="4 5">DSM 25667</strain>
    </source>
</reference>
<feature type="domain" description="Beta-lactamase-related" evidence="2">
    <location>
        <begin position="45"/>
        <end position="368"/>
    </location>
</feature>
<dbReference type="InterPro" id="IPR050491">
    <property type="entry name" value="AmpC-like"/>
</dbReference>
<dbReference type="OrthoDB" id="9801061at2"/>
<dbReference type="AlphaFoldDB" id="A0A853GV56"/>
<dbReference type="SUPFAM" id="SSF56601">
    <property type="entry name" value="beta-lactamase/transpeptidase-like"/>
    <property type="match status" value="1"/>
</dbReference>
<organism evidence="4 5">
    <name type="scientific">Pollutimonas harenae</name>
    <dbReference type="NCBI Taxonomy" id="657015"/>
    <lineage>
        <taxon>Bacteria</taxon>
        <taxon>Pseudomonadati</taxon>
        <taxon>Pseudomonadota</taxon>
        <taxon>Betaproteobacteria</taxon>
        <taxon>Burkholderiales</taxon>
        <taxon>Alcaligenaceae</taxon>
        <taxon>Pollutimonas</taxon>
    </lineage>
</organism>
<protein>
    <submittedName>
        <fullName evidence="4">Serine hydrolase</fullName>
    </submittedName>
</protein>
<dbReference type="InterPro" id="IPR001466">
    <property type="entry name" value="Beta-lactam-related"/>
</dbReference>
<feature type="chain" id="PRO_5032599162" evidence="1">
    <location>
        <begin position="20"/>
        <end position="516"/>
    </location>
</feature>
<gene>
    <name evidence="4" type="ORF">H0A62_10410</name>
</gene>
<sequence length="516" mass="55351">MLLRTSLALPIAATLLTLASCSSNSSSDSASIPPERVLQAVAQVDGIVNDIMARTGVPGIAVAVVHKGQTIYAKGFGVRRVGDATPVDADTVFQLASISKSVGATVVAAQVSKGIIGWDTPLVQHLPWFALHDPDATRQVTVGDMYAHRSGLPEHAGDDLEMVGYDRREVLERLRYLATEPLRTRYKYTNFGLTGGAEAVAVASGIDWESLSDRELYRPLDMRSTSSRYADFMARSNRAYPHLSVNGSFRLTQQQRQPDPQSPAGGVSSSVNDMAKWMALVLHEGEYQGRQIIPRATLLPALSPQMQTSPATEDSAASYYGYGFNISTTAGGYTMYGHSGAFLLGTGTAYNLLPAADTGIVVLTNAWPVGAAESISMSFMDLVQFGEISRNWLDVVGPLFSDLTKPTGEFVGQSFPLSPTPALPVHAYVGTYTNDYFGDMGIIDQAGQLALVMSVSGKTIPLDHWDANIYVFEPDGELAAVGSRYSVKFAIGPGGMAQSVTIELLDEYGLGTLTRR</sequence>
<dbReference type="Pfam" id="PF11954">
    <property type="entry name" value="DUF3471"/>
    <property type="match status" value="1"/>
</dbReference>
<feature type="domain" description="Peptidase S12 Pab87-related C-terminal" evidence="3">
    <location>
        <begin position="418"/>
        <end position="503"/>
    </location>
</feature>
<evidence type="ECO:0000259" key="2">
    <source>
        <dbReference type="Pfam" id="PF00144"/>
    </source>
</evidence>
<keyword evidence="4" id="KW-0378">Hydrolase</keyword>
<evidence type="ECO:0000313" key="4">
    <source>
        <dbReference type="EMBL" id="NYT86017.1"/>
    </source>
</evidence>
<dbReference type="RefSeq" id="WP_130039557.1">
    <property type="nucleotide sequence ID" value="NZ_JACCEV010000002.1"/>
</dbReference>
<name>A0A853GV56_9BURK</name>
<dbReference type="PANTHER" id="PTHR46825">
    <property type="entry name" value="D-ALANYL-D-ALANINE-CARBOXYPEPTIDASE/ENDOPEPTIDASE AMPH"/>
    <property type="match status" value="1"/>
</dbReference>
<dbReference type="Proteomes" id="UP000554144">
    <property type="component" value="Unassembled WGS sequence"/>
</dbReference>
<evidence type="ECO:0000313" key="5">
    <source>
        <dbReference type="Proteomes" id="UP000554144"/>
    </source>
</evidence>
<dbReference type="GO" id="GO:0016787">
    <property type="term" value="F:hydrolase activity"/>
    <property type="evidence" value="ECO:0007669"/>
    <property type="project" value="UniProtKB-KW"/>
</dbReference>
<dbReference type="InterPro" id="IPR021860">
    <property type="entry name" value="Peptidase_S12_Pab87-rel_C"/>
</dbReference>
<dbReference type="EMBL" id="JACCEV010000002">
    <property type="protein sequence ID" value="NYT86017.1"/>
    <property type="molecule type" value="Genomic_DNA"/>
</dbReference>
<proteinExistence type="predicted"/>
<keyword evidence="1" id="KW-0732">Signal</keyword>
<dbReference type="PANTHER" id="PTHR46825:SF15">
    <property type="entry name" value="BETA-LACTAMASE-RELATED DOMAIN-CONTAINING PROTEIN"/>
    <property type="match status" value="1"/>
</dbReference>
<feature type="signal peptide" evidence="1">
    <location>
        <begin position="1"/>
        <end position="19"/>
    </location>
</feature>
<keyword evidence="5" id="KW-1185">Reference proteome</keyword>
<evidence type="ECO:0000259" key="3">
    <source>
        <dbReference type="Pfam" id="PF11954"/>
    </source>
</evidence>
<evidence type="ECO:0000256" key="1">
    <source>
        <dbReference type="SAM" id="SignalP"/>
    </source>
</evidence>
<dbReference type="PROSITE" id="PS51257">
    <property type="entry name" value="PROKAR_LIPOPROTEIN"/>
    <property type="match status" value="1"/>
</dbReference>
<comment type="caution">
    <text evidence="4">The sequence shown here is derived from an EMBL/GenBank/DDBJ whole genome shotgun (WGS) entry which is preliminary data.</text>
</comment>
<accession>A0A853GV56</accession>
<dbReference type="Pfam" id="PF00144">
    <property type="entry name" value="Beta-lactamase"/>
    <property type="match status" value="1"/>
</dbReference>
<dbReference type="Gene3D" id="3.40.710.10">
    <property type="entry name" value="DD-peptidase/beta-lactamase superfamily"/>
    <property type="match status" value="1"/>
</dbReference>